<name>A0A857JIB8_9ALTE</name>
<keyword evidence="7" id="KW-1185">Reference proteome</keyword>
<dbReference type="Pfam" id="PF12802">
    <property type="entry name" value="MarR_2"/>
    <property type="match status" value="1"/>
</dbReference>
<reference evidence="6 7" key="1">
    <citation type="submission" date="2019-12" db="EMBL/GenBank/DDBJ databases">
        <title>Genome sequencing and assembly of endphytes of Porphyra tenera.</title>
        <authorList>
            <person name="Park J.M."/>
            <person name="Shin R."/>
            <person name="Jo S.H."/>
        </authorList>
    </citation>
    <scope>NUCLEOTIDE SEQUENCE [LARGE SCALE GENOMIC DNA]</scope>
    <source>
        <strain evidence="6 7">GPM4</strain>
    </source>
</reference>
<evidence type="ECO:0000256" key="2">
    <source>
        <dbReference type="ARBA" id="ARBA00023125"/>
    </source>
</evidence>
<dbReference type="PANTHER" id="PTHR38465">
    <property type="entry name" value="HTH-TYPE TRANSCRIPTIONAL REGULATOR MJ1563-RELATED"/>
    <property type="match status" value="1"/>
</dbReference>
<organism evidence="6 7">
    <name type="scientific">Paraglaciecola mesophila</name>
    <dbReference type="NCBI Taxonomy" id="197222"/>
    <lineage>
        <taxon>Bacteria</taxon>
        <taxon>Pseudomonadati</taxon>
        <taxon>Pseudomonadota</taxon>
        <taxon>Gammaproteobacteria</taxon>
        <taxon>Alteromonadales</taxon>
        <taxon>Alteromonadaceae</taxon>
        <taxon>Paraglaciecola</taxon>
    </lineage>
</organism>
<evidence type="ECO:0000256" key="1">
    <source>
        <dbReference type="ARBA" id="ARBA00023015"/>
    </source>
</evidence>
<dbReference type="GO" id="GO:0003677">
    <property type="term" value="F:DNA binding"/>
    <property type="evidence" value="ECO:0007669"/>
    <property type="project" value="UniProtKB-UniRule"/>
</dbReference>
<dbReference type="InterPro" id="IPR036390">
    <property type="entry name" value="WH_DNA-bd_sf"/>
</dbReference>
<accession>A0A857JIB8</accession>
<dbReference type="Gene3D" id="1.10.10.10">
    <property type="entry name" value="Winged helix-like DNA-binding domain superfamily/Winged helix DNA-binding domain"/>
    <property type="match status" value="1"/>
</dbReference>
<keyword evidence="2 4" id="KW-0238">DNA-binding</keyword>
<evidence type="ECO:0000256" key="3">
    <source>
        <dbReference type="ARBA" id="ARBA00023163"/>
    </source>
</evidence>
<dbReference type="InterPro" id="IPR026282">
    <property type="entry name" value="MJ1563"/>
</dbReference>
<dbReference type="KEGG" id="pmes:FX988_02001"/>
<dbReference type="GO" id="GO:0003700">
    <property type="term" value="F:DNA-binding transcription factor activity"/>
    <property type="evidence" value="ECO:0007669"/>
    <property type="project" value="InterPro"/>
</dbReference>
<dbReference type="InterPro" id="IPR011991">
    <property type="entry name" value="ArsR-like_HTH"/>
</dbReference>
<dbReference type="CDD" id="cd00090">
    <property type="entry name" value="HTH_ARSR"/>
    <property type="match status" value="1"/>
</dbReference>
<dbReference type="PANTHER" id="PTHR38465:SF1">
    <property type="entry name" value="HTH-TYPE TRANSCRIPTIONAL REGULATOR MJ1563-RELATED"/>
    <property type="match status" value="1"/>
</dbReference>
<evidence type="ECO:0000259" key="5">
    <source>
        <dbReference type="Pfam" id="PF12802"/>
    </source>
</evidence>
<gene>
    <name evidence="6" type="ORF">FX988_02001</name>
</gene>
<feature type="domain" description="HTH marR-type" evidence="5">
    <location>
        <begin position="27"/>
        <end position="85"/>
    </location>
</feature>
<sequence length="197" mass="22527">MKDKLMQMTPMIESFVMHFGEMGSRWGFNRTVGQMYALLVISEAPLSANQIAEALSVSRGNVSMGLKELQSWQLIKQHHIAGDRKEYYQSAGTIWEMANKVFEERRKREMDPTLSLLRGIILENPDSPEEVYAQQRLQEIHDLLETISKWTSELQQMNPDTLGTLMKLGSGVGKVIDMKNKLIKPSQKKEIKTEDAK</sequence>
<protein>
    <recommendedName>
        <fullName evidence="4">HTH-type transcriptional regulator</fullName>
    </recommendedName>
</protein>
<evidence type="ECO:0000313" key="7">
    <source>
        <dbReference type="Proteomes" id="UP000464524"/>
    </source>
</evidence>
<keyword evidence="3 4" id="KW-0804">Transcription</keyword>
<dbReference type="PIRSF" id="PIRSF006707">
    <property type="entry name" value="MJ1563"/>
    <property type="match status" value="1"/>
</dbReference>
<evidence type="ECO:0000313" key="6">
    <source>
        <dbReference type="EMBL" id="QHJ11765.1"/>
    </source>
</evidence>
<dbReference type="Proteomes" id="UP000464524">
    <property type="component" value="Chromosome"/>
</dbReference>
<dbReference type="SUPFAM" id="SSF46785">
    <property type="entry name" value="Winged helix' DNA-binding domain"/>
    <property type="match status" value="1"/>
</dbReference>
<dbReference type="InterPro" id="IPR000835">
    <property type="entry name" value="HTH_MarR-typ"/>
</dbReference>
<comment type="similarity">
    <text evidence="4">Belongs to the GbsR family.</text>
</comment>
<dbReference type="EMBL" id="CP047656">
    <property type="protein sequence ID" value="QHJ11765.1"/>
    <property type="molecule type" value="Genomic_DNA"/>
</dbReference>
<dbReference type="InterPro" id="IPR036388">
    <property type="entry name" value="WH-like_DNA-bd_sf"/>
</dbReference>
<proteinExistence type="inferred from homology"/>
<dbReference type="AlphaFoldDB" id="A0A857JIB8"/>
<evidence type="ECO:0000256" key="4">
    <source>
        <dbReference type="PIRNR" id="PIRNR006707"/>
    </source>
</evidence>
<dbReference type="InterPro" id="IPR052362">
    <property type="entry name" value="HTH-GbsR_regulator"/>
</dbReference>
<keyword evidence="1 4" id="KW-0805">Transcription regulation</keyword>